<evidence type="ECO:0000256" key="27">
    <source>
        <dbReference type="PIRNR" id="PIRNR036497"/>
    </source>
</evidence>
<dbReference type="Gene3D" id="3.40.50.720">
    <property type="entry name" value="NAD(P)-binding Rossmann-like Domain"/>
    <property type="match status" value="1"/>
</dbReference>
<evidence type="ECO:0000256" key="7">
    <source>
        <dbReference type="ARBA" id="ARBA00006753"/>
    </source>
</evidence>
<dbReference type="GO" id="GO:0009090">
    <property type="term" value="P:homoserine biosynthetic process"/>
    <property type="evidence" value="ECO:0007669"/>
    <property type="project" value="TreeGrafter"/>
</dbReference>
<evidence type="ECO:0000256" key="21">
    <source>
        <dbReference type="ARBA" id="ARBA00023154"/>
    </source>
</evidence>
<keyword evidence="15" id="KW-0418">Kinase</keyword>
<dbReference type="GO" id="GO:0005524">
    <property type="term" value="F:ATP binding"/>
    <property type="evidence" value="ECO:0007669"/>
    <property type="project" value="UniProtKB-KW"/>
</dbReference>
<keyword evidence="12 27" id="KW-0791">Threonine biosynthesis</keyword>
<evidence type="ECO:0000256" key="28">
    <source>
        <dbReference type="RuleBase" id="RU000579"/>
    </source>
</evidence>
<dbReference type="EMBL" id="FNXT01000212">
    <property type="protein sequence ID" value="SZX62221.1"/>
    <property type="molecule type" value="Genomic_DNA"/>
</dbReference>
<evidence type="ECO:0000256" key="22">
    <source>
        <dbReference type="ARBA" id="ARBA00023167"/>
    </source>
</evidence>
<evidence type="ECO:0000256" key="18">
    <source>
        <dbReference type="ARBA" id="ARBA00023002"/>
    </source>
</evidence>
<evidence type="ECO:0000256" key="15">
    <source>
        <dbReference type="ARBA" id="ARBA00022777"/>
    </source>
</evidence>
<evidence type="ECO:0000256" key="23">
    <source>
        <dbReference type="ARBA" id="ARBA00023268"/>
    </source>
</evidence>
<comment type="similarity">
    <text evidence="8">In the C-terminal section; belongs to the homoserine dehydrogenase family.</text>
</comment>
<evidence type="ECO:0000256" key="12">
    <source>
        <dbReference type="ARBA" id="ARBA00022697"/>
    </source>
</evidence>
<dbReference type="GO" id="GO:0046872">
    <property type="term" value="F:metal ion binding"/>
    <property type="evidence" value="ECO:0007669"/>
    <property type="project" value="UniProtKB-KW"/>
</dbReference>
<dbReference type="Gene3D" id="3.30.360.10">
    <property type="entry name" value="Dihydrodipicolinate Reductase, domain 2"/>
    <property type="match status" value="1"/>
</dbReference>
<evidence type="ECO:0000256" key="4">
    <source>
        <dbReference type="ARBA" id="ARBA00005056"/>
    </source>
</evidence>
<evidence type="ECO:0000313" key="30">
    <source>
        <dbReference type="EMBL" id="SZX62221.1"/>
    </source>
</evidence>
<dbReference type="PANTHER" id="PTHR43070">
    <property type="match status" value="1"/>
</dbReference>
<comment type="cofactor">
    <cofactor evidence="1">
        <name>a metal cation</name>
        <dbReference type="ChEBI" id="CHEBI:25213"/>
    </cofactor>
</comment>
<dbReference type="GO" id="GO:0009086">
    <property type="term" value="P:methionine biosynthetic process"/>
    <property type="evidence" value="ECO:0007669"/>
    <property type="project" value="UniProtKB-KW"/>
</dbReference>
<keyword evidence="31" id="KW-1185">Reference proteome</keyword>
<dbReference type="FunFam" id="3.40.50.720:FF:000083">
    <property type="entry name" value="Bifunctional aspartokinase/homoserine dehydrogenase"/>
    <property type="match status" value="1"/>
</dbReference>
<keyword evidence="16" id="KW-0067">ATP-binding</keyword>
<organism evidence="30 31">
    <name type="scientific">Tetradesmus obliquus</name>
    <name type="common">Green alga</name>
    <name type="synonym">Acutodesmus obliquus</name>
    <dbReference type="NCBI Taxonomy" id="3088"/>
    <lineage>
        <taxon>Eukaryota</taxon>
        <taxon>Viridiplantae</taxon>
        <taxon>Chlorophyta</taxon>
        <taxon>core chlorophytes</taxon>
        <taxon>Chlorophyceae</taxon>
        <taxon>CS clade</taxon>
        <taxon>Sphaeropleales</taxon>
        <taxon>Scenedesmaceae</taxon>
        <taxon>Tetradesmus</taxon>
    </lineage>
</organism>
<comment type="catalytic activity">
    <reaction evidence="25">
        <text>L-aspartate + ATP = 4-phospho-L-aspartate + ADP</text>
        <dbReference type="Rhea" id="RHEA:23776"/>
        <dbReference type="ChEBI" id="CHEBI:29991"/>
        <dbReference type="ChEBI" id="CHEBI:30616"/>
        <dbReference type="ChEBI" id="CHEBI:57535"/>
        <dbReference type="ChEBI" id="CHEBI:456216"/>
        <dbReference type="EC" id="2.7.2.4"/>
    </reaction>
    <physiologicalReaction direction="left-to-right" evidence="25">
        <dbReference type="Rhea" id="RHEA:23777"/>
    </physiologicalReaction>
</comment>
<comment type="similarity">
    <text evidence="7 27 29">Belongs to the homoserine dehydrogenase family.</text>
</comment>
<dbReference type="EC" id="1.1.1.3" evidence="27 28"/>
<evidence type="ECO:0000256" key="9">
    <source>
        <dbReference type="ARBA" id="ARBA00010046"/>
    </source>
</evidence>
<keyword evidence="11" id="KW-0808">Transferase</keyword>
<dbReference type="GO" id="GO:0004412">
    <property type="term" value="F:homoserine dehydrogenase activity"/>
    <property type="evidence" value="ECO:0007669"/>
    <property type="project" value="UniProtKB-EC"/>
</dbReference>
<keyword evidence="18 27" id="KW-0560">Oxidoreductase</keyword>
<reference evidence="30 31" key="1">
    <citation type="submission" date="2016-10" db="EMBL/GenBank/DDBJ databases">
        <authorList>
            <person name="Cai Z."/>
        </authorList>
    </citation>
    <scope>NUCLEOTIDE SEQUENCE [LARGE SCALE GENOMIC DNA]</scope>
</reference>
<comment type="function">
    <text evidence="24">Bifunctional aspartate kinase and homoserine dehydrogenase that catalyzes the first and the third steps toward the synthesis of lysine, methionine and threonine from aspartate.</text>
</comment>
<dbReference type="InterPro" id="IPR022697">
    <property type="entry name" value="HDH_short"/>
</dbReference>
<protein>
    <recommendedName>
        <fullName evidence="27 28">Homoserine dehydrogenase</fullName>
        <shortName evidence="27">HDH</shortName>
        <ecNumber evidence="27 28">1.1.1.3</ecNumber>
    </recommendedName>
</protein>
<dbReference type="InterPro" id="IPR011147">
    <property type="entry name" value="Bifunc_Aspkin/hSer_DH"/>
</dbReference>
<gene>
    <name evidence="30" type="ORF">BQ4739_LOCUS2826</name>
</gene>
<evidence type="ECO:0000256" key="29">
    <source>
        <dbReference type="RuleBase" id="RU004171"/>
    </source>
</evidence>
<evidence type="ECO:0000256" key="16">
    <source>
        <dbReference type="ARBA" id="ARBA00022840"/>
    </source>
</evidence>
<keyword evidence="20" id="KW-0915">Sodium</keyword>
<comment type="pathway">
    <text evidence="6">Amino-acid biosynthesis; L-threonine biosynthesis; L-threonine from L-aspartate: step 1/5.</text>
</comment>
<name>A0A383VAJ6_TETOB</name>
<evidence type="ECO:0000256" key="20">
    <source>
        <dbReference type="ARBA" id="ARBA00023053"/>
    </source>
</evidence>
<evidence type="ECO:0000256" key="8">
    <source>
        <dbReference type="ARBA" id="ARBA00007952"/>
    </source>
</evidence>
<dbReference type="InterPro" id="IPR005106">
    <property type="entry name" value="Asp/hSer_DH_NAD-bd"/>
</dbReference>
<comment type="catalytic activity">
    <reaction evidence="26">
        <text>L-homoserine + NADP(+) = L-aspartate 4-semialdehyde + NADPH + H(+)</text>
        <dbReference type="Rhea" id="RHEA:15761"/>
        <dbReference type="ChEBI" id="CHEBI:15378"/>
        <dbReference type="ChEBI" id="CHEBI:57476"/>
        <dbReference type="ChEBI" id="CHEBI:57783"/>
        <dbReference type="ChEBI" id="CHEBI:58349"/>
        <dbReference type="ChEBI" id="CHEBI:537519"/>
        <dbReference type="EC" id="1.1.1.3"/>
    </reaction>
    <physiologicalReaction direction="right-to-left" evidence="26">
        <dbReference type="Rhea" id="RHEA:15763"/>
    </physiologicalReaction>
</comment>
<evidence type="ECO:0000256" key="14">
    <source>
        <dbReference type="ARBA" id="ARBA00022741"/>
    </source>
</evidence>
<dbReference type="GO" id="GO:0050661">
    <property type="term" value="F:NADP binding"/>
    <property type="evidence" value="ECO:0007669"/>
    <property type="project" value="InterPro"/>
</dbReference>
<dbReference type="PIRSF" id="PIRSF036497">
    <property type="entry name" value="HDH_short"/>
    <property type="match status" value="1"/>
</dbReference>
<dbReference type="Proteomes" id="UP000256970">
    <property type="component" value="Unassembled WGS sequence"/>
</dbReference>
<dbReference type="InterPro" id="IPR001342">
    <property type="entry name" value="HDH_cat"/>
</dbReference>
<proteinExistence type="inferred from homology"/>
<dbReference type="SUPFAM" id="SSF55347">
    <property type="entry name" value="Glyceraldehyde-3-phosphate dehydrogenase-like, C-terminal domain"/>
    <property type="match status" value="1"/>
</dbReference>
<evidence type="ECO:0000256" key="17">
    <source>
        <dbReference type="ARBA" id="ARBA00022857"/>
    </source>
</evidence>
<keyword evidence="19" id="KW-0520">NAD</keyword>
<dbReference type="PROSITE" id="PS01042">
    <property type="entry name" value="HOMOSER_DHGENASE"/>
    <property type="match status" value="1"/>
</dbReference>
<dbReference type="AlphaFoldDB" id="A0A383VAJ6"/>
<comment type="pathway">
    <text evidence="4 28">Amino-acid biosynthesis; L-threonine biosynthesis; L-threonine from L-aspartate: step 3/5.</text>
</comment>
<comment type="pathway">
    <text evidence="3">Amino-acid biosynthesis; L-methionine biosynthesis via de novo pathway; L-homoserine from L-aspartate: step 1/3.</text>
</comment>
<evidence type="ECO:0000256" key="26">
    <source>
        <dbReference type="ARBA" id="ARBA00048841"/>
    </source>
</evidence>
<keyword evidence="21" id="KW-0457">Lysine biosynthesis</keyword>
<keyword evidence="17 27" id="KW-0521">NADP</keyword>
<evidence type="ECO:0000256" key="5">
    <source>
        <dbReference type="ARBA" id="ARBA00005062"/>
    </source>
</evidence>
<evidence type="ECO:0000256" key="10">
    <source>
        <dbReference type="ARBA" id="ARBA00022605"/>
    </source>
</evidence>
<comment type="pathway">
    <text evidence="2">Amino-acid biosynthesis; L-lysine biosynthesis via DAP pathway; (S)-tetrahydrodipicolinate from L-aspartate: step 1/4.</text>
</comment>
<keyword evidence="23" id="KW-0511">Multifunctional enzyme</keyword>
<sequence>MAPPVVALGLFGTGLIGSAHMKQLAKQTPYLLEQLRVDVRVVAVSNSRRMLLSGSALQGTEWRAALDSPQAQQADPDALAAHVASHPGAAAGVLLDCTASELLPQHYCSWLGQQGLHIITPNKKLGAGPLQRYQQLRQLQKDTGKHFMYETTVGAGLPVISTLKELIETGDRVLSIEGILSGTLSFIFNSFQPGMAFSEVVRQAKEQGYTEPDPREDLSGMDVARKVVILARECGLQLGLEDLQVASLVPPQLAALSTPAEYMAALPQHDGDMAAQAQEAAASGEVLRYVGKVDVAGGTASVTTSRYPASHPFAALRGSDNILVFTTERYGPATPLIVRGPGAGAEVTAAGVFGDLLKVLRYVAAART</sequence>
<evidence type="ECO:0000313" key="31">
    <source>
        <dbReference type="Proteomes" id="UP000256970"/>
    </source>
</evidence>
<dbReference type="UniPathway" id="UPA00051">
    <property type="reaction ID" value="UER00465"/>
</dbReference>
<keyword evidence="22 27" id="KW-0486">Methionine biosynthesis</keyword>
<evidence type="ECO:0000256" key="3">
    <source>
        <dbReference type="ARBA" id="ARBA00004986"/>
    </source>
</evidence>
<evidence type="ECO:0000256" key="25">
    <source>
        <dbReference type="ARBA" id="ARBA00048561"/>
    </source>
</evidence>
<dbReference type="UniPathway" id="UPA00050">
    <property type="reaction ID" value="UER00063"/>
</dbReference>
<evidence type="ECO:0000256" key="2">
    <source>
        <dbReference type="ARBA" id="ARBA00004766"/>
    </source>
</evidence>
<keyword evidence="13" id="KW-0479">Metal-binding</keyword>
<accession>A0A383VAJ6</accession>
<dbReference type="InterPro" id="IPR019811">
    <property type="entry name" value="HDH_CS"/>
</dbReference>
<dbReference type="SUPFAM" id="SSF51735">
    <property type="entry name" value="NAD(P)-binding Rossmann-fold domains"/>
    <property type="match status" value="1"/>
</dbReference>
<dbReference type="InterPro" id="IPR036291">
    <property type="entry name" value="NAD(P)-bd_dom_sf"/>
</dbReference>
<comment type="pathway">
    <text evidence="5 28">Amino-acid biosynthesis; L-methionine biosynthesis via de novo pathway; L-homoserine from L-aspartate: step 3/3.</text>
</comment>
<dbReference type="GO" id="GO:0009085">
    <property type="term" value="P:lysine biosynthetic process"/>
    <property type="evidence" value="ECO:0007669"/>
    <property type="project" value="UniProtKB-KW"/>
</dbReference>
<comment type="similarity">
    <text evidence="9">In the N-terminal section; belongs to the aspartokinase family.</text>
</comment>
<dbReference type="Pfam" id="PF03447">
    <property type="entry name" value="NAD_binding_3"/>
    <property type="match status" value="1"/>
</dbReference>
<evidence type="ECO:0000256" key="24">
    <source>
        <dbReference type="ARBA" id="ARBA00044938"/>
    </source>
</evidence>
<dbReference type="Pfam" id="PF00742">
    <property type="entry name" value="Homoserine_dh"/>
    <property type="match status" value="1"/>
</dbReference>
<dbReference type="GO" id="GO:0004072">
    <property type="term" value="F:aspartate kinase activity"/>
    <property type="evidence" value="ECO:0007669"/>
    <property type="project" value="UniProtKB-EC"/>
</dbReference>
<dbReference type="FunFam" id="3.30.360.10:FF:000006">
    <property type="entry name" value="Bifunctional aspartokinase/homoserine dehydrogenase"/>
    <property type="match status" value="1"/>
</dbReference>
<evidence type="ECO:0000256" key="13">
    <source>
        <dbReference type="ARBA" id="ARBA00022723"/>
    </source>
</evidence>
<evidence type="ECO:0000256" key="1">
    <source>
        <dbReference type="ARBA" id="ARBA00001920"/>
    </source>
</evidence>
<dbReference type="PANTHER" id="PTHR43070:SF5">
    <property type="entry name" value="HOMOSERINE DEHYDROGENASE"/>
    <property type="match status" value="1"/>
</dbReference>
<evidence type="ECO:0000256" key="19">
    <source>
        <dbReference type="ARBA" id="ARBA00023027"/>
    </source>
</evidence>
<keyword evidence="10 27" id="KW-0028">Amino-acid biosynthesis</keyword>
<evidence type="ECO:0000256" key="11">
    <source>
        <dbReference type="ARBA" id="ARBA00022679"/>
    </source>
</evidence>
<evidence type="ECO:0000256" key="6">
    <source>
        <dbReference type="ARBA" id="ARBA00005139"/>
    </source>
</evidence>
<dbReference type="GO" id="GO:0009088">
    <property type="term" value="P:threonine biosynthetic process"/>
    <property type="evidence" value="ECO:0007669"/>
    <property type="project" value="UniProtKB-UniPathway"/>
</dbReference>
<keyword evidence="14" id="KW-0547">Nucleotide-binding</keyword>